<evidence type="ECO:0000256" key="1">
    <source>
        <dbReference type="ARBA" id="ARBA00022741"/>
    </source>
</evidence>
<protein>
    <recommendedName>
        <fullName evidence="6">SNF2 N-terminal domain-containing protein</fullName>
    </recommendedName>
</protein>
<name>A0A6A2YYZ1_HIBSY</name>
<keyword evidence="2" id="KW-0378">Hydrolase</keyword>
<dbReference type="GO" id="GO:0006281">
    <property type="term" value="P:DNA repair"/>
    <property type="evidence" value="ECO:0007669"/>
    <property type="project" value="TreeGrafter"/>
</dbReference>
<dbReference type="GO" id="GO:0004386">
    <property type="term" value="F:helicase activity"/>
    <property type="evidence" value="ECO:0007669"/>
    <property type="project" value="UniProtKB-KW"/>
</dbReference>
<evidence type="ECO:0000256" key="3">
    <source>
        <dbReference type="ARBA" id="ARBA00022806"/>
    </source>
</evidence>
<dbReference type="GO" id="GO:0016787">
    <property type="term" value="F:hydrolase activity"/>
    <property type="evidence" value="ECO:0007669"/>
    <property type="project" value="UniProtKB-KW"/>
</dbReference>
<dbReference type="PANTHER" id="PTHR45626:SF17">
    <property type="entry name" value="HELICASE-LIKE TRANSCRIPTION FACTOR"/>
    <property type="match status" value="1"/>
</dbReference>
<dbReference type="Pfam" id="PF00176">
    <property type="entry name" value="SNF2-rel_dom"/>
    <property type="match status" value="1"/>
</dbReference>
<keyword evidence="1" id="KW-0547">Nucleotide-binding</keyword>
<dbReference type="InterPro" id="IPR000330">
    <property type="entry name" value="SNF2_N"/>
</dbReference>
<keyword evidence="3" id="KW-0347">Helicase</keyword>
<evidence type="ECO:0000256" key="5">
    <source>
        <dbReference type="SAM" id="MobiDB-lite"/>
    </source>
</evidence>
<dbReference type="InterPro" id="IPR027417">
    <property type="entry name" value="P-loop_NTPase"/>
</dbReference>
<dbReference type="Proteomes" id="UP000436088">
    <property type="component" value="Unassembled WGS sequence"/>
</dbReference>
<dbReference type="PANTHER" id="PTHR45626">
    <property type="entry name" value="TRANSCRIPTION TERMINATION FACTOR 2-RELATED"/>
    <property type="match status" value="1"/>
</dbReference>
<dbReference type="GO" id="GO:0005524">
    <property type="term" value="F:ATP binding"/>
    <property type="evidence" value="ECO:0007669"/>
    <property type="project" value="UniProtKB-KW"/>
</dbReference>
<keyword evidence="8" id="KW-1185">Reference proteome</keyword>
<feature type="region of interest" description="Disordered" evidence="5">
    <location>
        <begin position="1"/>
        <end position="28"/>
    </location>
</feature>
<proteinExistence type="predicted"/>
<dbReference type="EMBL" id="VEPZ02001236">
    <property type="protein sequence ID" value="KAE8684768.1"/>
    <property type="molecule type" value="Genomic_DNA"/>
</dbReference>
<feature type="region of interest" description="Disordered" evidence="5">
    <location>
        <begin position="247"/>
        <end position="268"/>
    </location>
</feature>
<keyword evidence="4" id="KW-0067">ATP-binding</keyword>
<dbReference type="GO" id="GO:0005634">
    <property type="term" value="C:nucleus"/>
    <property type="evidence" value="ECO:0007669"/>
    <property type="project" value="TreeGrafter"/>
</dbReference>
<organism evidence="7 8">
    <name type="scientific">Hibiscus syriacus</name>
    <name type="common">Rose of Sharon</name>
    <dbReference type="NCBI Taxonomy" id="106335"/>
    <lineage>
        <taxon>Eukaryota</taxon>
        <taxon>Viridiplantae</taxon>
        <taxon>Streptophyta</taxon>
        <taxon>Embryophyta</taxon>
        <taxon>Tracheophyta</taxon>
        <taxon>Spermatophyta</taxon>
        <taxon>Magnoliopsida</taxon>
        <taxon>eudicotyledons</taxon>
        <taxon>Gunneridae</taxon>
        <taxon>Pentapetalae</taxon>
        <taxon>rosids</taxon>
        <taxon>malvids</taxon>
        <taxon>Malvales</taxon>
        <taxon>Malvaceae</taxon>
        <taxon>Malvoideae</taxon>
        <taxon>Hibiscus</taxon>
    </lineage>
</organism>
<accession>A0A6A2YYZ1</accession>
<comment type="caution">
    <text evidence="7">The sequence shown here is derived from an EMBL/GenBank/DDBJ whole genome shotgun (WGS) entry which is preliminary data.</text>
</comment>
<sequence length="300" mass="32863">MEESGEPAFVSSSLDEPWEDQDSSSQPSSDTYLLGFVIADIVGLQYYRGTIKRSVAAVLAPLIDSHLIVVEGIVPNSRSSVKSAISRGGLNLIAHSDVSFTLSEAAVVKGNRAGGESRSLDKVFKLVEKNVSKKAEMATVEPPNEVIIPQLLLHQKEGLGWLLHKENSNELLPLWEEKGGEFINVLTNYQTDKRPEPLRGGIFADDMGLGKTLTLLSLIAFDKFGSIVPNSGDFVVEENFEENVKKGKRGRVSKQSSGTRKKQKAKGKSVVVADESQFFRRKNHASCVSPPLCFHHGYHS</sequence>
<gene>
    <name evidence="7" type="ORF">F3Y22_tig00111105pilonHSYRG00391</name>
</gene>
<dbReference type="SUPFAM" id="SSF52540">
    <property type="entry name" value="P-loop containing nucleoside triphosphate hydrolases"/>
    <property type="match status" value="1"/>
</dbReference>
<dbReference type="GO" id="GO:0008094">
    <property type="term" value="F:ATP-dependent activity, acting on DNA"/>
    <property type="evidence" value="ECO:0007669"/>
    <property type="project" value="TreeGrafter"/>
</dbReference>
<dbReference type="AlphaFoldDB" id="A0A6A2YYZ1"/>
<evidence type="ECO:0000313" key="8">
    <source>
        <dbReference type="Proteomes" id="UP000436088"/>
    </source>
</evidence>
<evidence type="ECO:0000256" key="2">
    <source>
        <dbReference type="ARBA" id="ARBA00022801"/>
    </source>
</evidence>
<reference evidence="7" key="1">
    <citation type="submission" date="2019-09" db="EMBL/GenBank/DDBJ databases">
        <title>Draft genome information of white flower Hibiscus syriacus.</title>
        <authorList>
            <person name="Kim Y.-M."/>
        </authorList>
    </citation>
    <scope>NUCLEOTIDE SEQUENCE [LARGE SCALE GENOMIC DNA]</scope>
    <source>
        <strain evidence="7">YM2019G1</strain>
    </source>
</reference>
<evidence type="ECO:0000259" key="6">
    <source>
        <dbReference type="Pfam" id="PF00176"/>
    </source>
</evidence>
<evidence type="ECO:0000313" key="7">
    <source>
        <dbReference type="EMBL" id="KAE8684768.1"/>
    </source>
</evidence>
<dbReference type="Gene3D" id="3.40.50.10810">
    <property type="entry name" value="Tandem AAA-ATPase domain"/>
    <property type="match status" value="1"/>
</dbReference>
<feature type="domain" description="SNF2 N-terminal" evidence="6">
    <location>
        <begin position="154"/>
        <end position="221"/>
    </location>
</feature>
<evidence type="ECO:0000256" key="4">
    <source>
        <dbReference type="ARBA" id="ARBA00022840"/>
    </source>
</evidence>
<dbReference type="InterPro" id="IPR050628">
    <property type="entry name" value="SNF2_RAD54_helicase_TF"/>
</dbReference>
<dbReference type="InterPro" id="IPR038718">
    <property type="entry name" value="SNF2-like_sf"/>
</dbReference>